<evidence type="ECO:0000256" key="4">
    <source>
        <dbReference type="ARBA" id="ARBA00023136"/>
    </source>
</evidence>
<dbReference type="Gene3D" id="1.10.287.70">
    <property type="match status" value="1"/>
</dbReference>
<dbReference type="EMBL" id="CACVAP010000073">
    <property type="protein sequence ID" value="CAA6813628.1"/>
    <property type="molecule type" value="Genomic_DNA"/>
</dbReference>
<dbReference type="InterPro" id="IPR043203">
    <property type="entry name" value="VGCC_Ca_Na"/>
</dbReference>
<feature type="coiled-coil region" evidence="5">
    <location>
        <begin position="230"/>
        <end position="267"/>
    </location>
</feature>
<keyword evidence="4 6" id="KW-0472">Membrane</keyword>
<proteinExistence type="predicted"/>
<keyword evidence="2 6" id="KW-0812">Transmembrane</keyword>
<accession>A0A6S6TAL3</accession>
<dbReference type="GO" id="GO:0005248">
    <property type="term" value="F:voltage-gated sodium channel activity"/>
    <property type="evidence" value="ECO:0007669"/>
    <property type="project" value="TreeGrafter"/>
</dbReference>
<evidence type="ECO:0000256" key="6">
    <source>
        <dbReference type="SAM" id="Phobius"/>
    </source>
</evidence>
<dbReference type="InterPro" id="IPR005821">
    <property type="entry name" value="Ion_trans_dom"/>
</dbReference>
<evidence type="ECO:0000256" key="1">
    <source>
        <dbReference type="ARBA" id="ARBA00004141"/>
    </source>
</evidence>
<evidence type="ECO:0000259" key="7">
    <source>
        <dbReference type="Pfam" id="PF00520"/>
    </source>
</evidence>
<feature type="domain" description="Ion transport" evidence="7">
    <location>
        <begin position="17"/>
        <end position="235"/>
    </location>
</feature>
<dbReference type="PANTHER" id="PTHR10037:SF62">
    <property type="entry name" value="SODIUM CHANNEL PROTEIN 60E"/>
    <property type="match status" value="1"/>
</dbReference>
<feature type="transmembrane region" description="Helical" evidence="6">
    <location>
        <begin position="202"/>
        <end position="225"/>
    </location>
</feature>
<name>A0A6S6TAL3_9BACT</name>
<feature type="transmembrane region" description="Helical" evidence="6">
    <location>
        <begin position="49"/>
        <end position="67"/>
    </location>
</feature>
<feature type="transmembrane region" description="Helical" evidence="6">
    <location>
        <begin position="138"/>
        <end position="159"/>
    </location>
</feature>
<reference evidence="8" key="1">
    <citation type="submission" date="2020-01" db="EMBL/GenBank/DDBJ databases">
        <authorList>
            <person name="Meier V. D."/>
            <person name="Meier V D."/>
        </authorList>
    </citation>
    <scope>NUCLEOTIDE SEQUENCE</scope>
    <source>
        <strain evidence="8">HLG_WM_MAG_06</strain>
    </source>
</reference>
<dbReference type="SUPFAM" id="SSF81324">
    <property type="entry name" value="Voltage-gated potassium channels"/>
    <property type="match status" value="1"/>
</dbReference>
<evidence type="ECO:0000256" key="5">
    <source>
        <dbReference type="SAM" id="Coils"/>
    </source>
</evidence>
<gene>
    <name evidence="8" type="ORF">HELGO_WM19879</name>
</gene>
<keyword evidence="3 6" id="KW-1133">Transmembrane helix</keyword>
<dbReference type="AlphaFoldDB" id="A0A6S6TAL3"/>
<comment type="subcellular location">
    <subcellularLocation>
        <location evidence="1">Membrane</location>
        <topology evidence="1">Multi-pass membrane protein</topology>
    </subcellularLocation>
</comment>
<dbReference type="GO" id="GO:0001518">
    <property type="term" value="C:voltage-gated sodium channel complex"/>
    <property type="evidence" value="ECO:0007669"/>
    <property type="project" value="TreeGrafter"/>
</dbReference>
<sequence length="281" mass="32803">MISIAELRETLALVIYNKYFEFFMMSIIILSALLVGIDTFELDPFYQESIFILDQMITIIFVMEIIMRITSYEKPLEFFKDGWNIFDFVIVTASLIPIDGNESTIARLLRIFRILRLITILPELKEILNALFRSAKSIGYVLLLMFIIFYIYAVMGNIFFAGLPSGSWNDLGVALLTLFQIMTFEGWTDIMAESMEVYPTSWIFYVTFIVLTAYTFLNMIIGIIIETLNQEHKQDELIEAENEKELLKELVAQNRLLIQKVEHLEEVMEEKKVSVIFRDKK</sequence>
<feature type="transmembrane region" description="Helical" evidence="6">
    <location>
        <begin position="20"/>
        <end position="37"/>
    </location>
</feature>
<organism evidence="8">
    <name type="scientific">uncultured Sulfurovum sp</name>
    <dbReference type="NCBI Taxonomy" id="269237"/>
    <lineage>
        <taxon>Bacteria</taxon>
        <taxon>Pseudomonadati</taxon>
        <taxon>Campylobacterota</taxon>
        <taxon>Epsilonproteobacteria</taxon>
        <taxon>Campylobacterales</taxon>
        <taxon>Sulfurovaceae</taxon>
        <taxon>Sulfurovum</taxon>
        <taxon>environmental samples</taxon>
    </lineage>
</organism>
<dbReference type="InterPro" id="IPR027359">
    <property type="entry name" value="Volt_channel_dom_sf"/>
</dbReference>
<dbReference type="PANTHER" id="PTHR10037">
    <property type="entry name" value="VOLTAGE-GATED CATION CHANNEL CALCIUM AND SODIUM"/>
    <property type="match status" value="1"/>
</dbReference>
<evidence type="ECO:0000256" key="2">
    <source>
        <dbReference type="ARBA" id="ARBA00022692"/>
    </source>
</evidence>
<keyword evidence="5" id="KW-0175">Coiled coil</keyword>
<dbReference type="Gene3D" id="1.20.120.350">
    <property type="entry name" value="Voltage-gated potassium channels. Chain C"/>
    <property type="match status" value="1"/>
</dbReference>
<protein>
    <recommendedName>
        <fullName evidence="7">Ion transport domain-containing protein</fullName>
    </recommendedName>
</protein>
<evidence type="ECO:0000313" key="8">
    <source>
        <dbReference type="EMBL" id="CAA6813628.1"/>
    </source>
</evidence>
<dbReference type="Pfam" id="PF00520">
    <property type="entry name" value="Ion_trans"/>
    <property type="match status" value="1"/>
</dbReference>
<evidence type="ECO:0000256" key="3">
    <source>
        <dbReference type="ARBA" id="ARBA00022989"/>
    </source>
</evidence>